<dbReference type="InterPro" id="IPR001128">
    <property type="entry name" value="Cyt_P450"/>
</dbReference>
<dbReference type="FunFam" id="1.10.630.10:FF:000051">
    <property type="entry name" value="Cytochrome P450 monooxygenase (Fum15)"/>
    <property type="match status" value="1"/>
</dbReference>
<dbReference type="InterPro" id="IPR050121">
    <property type="entry name" value="Cytochrome_P450_monoxygenase"/>
</dbReference>
<dbReference type="Pfam" id="PF00067">
    <property type="entry name" value="p450"/>
    <property type="match status" value="1"/>
</dbReference>
<keyword evidence="2" id="KW-0812">Transmembrane</keyword>
<dbReference type="SUPFAM" id="SSF48264">
    <property type="entry name" value="Cytochrome P450"/>
    <property type="match status" value="1"/>
</dbReference>
<dbReference type="PANTHER" id="PTHR24305">
    <property type="entry name" value="CYTOCHROME P450"/>
    <property type="match status" value="1"/>
</dbReference>
<keyword evidence="2" id="KW-1133">Transmembrane helix</keyword>
<dbReference type="GO" id="GO:0016705">
    <property type="term" value="F:oxidoreductase activity, acting on paired donors, with incorporation or reduction of molecular oxygen"/>
    <property type="evidence" value="ECO:0007669"/>
    <property type="project" value="InterPro"/>
</dbReference>
<dbReference type="CDD" id="cd11069">
    <property type="entry name" value="CYP_FUM15-like"/>
    <property type="match status" value="1"/>
</dbReference>
<dbReference type="OrthoDB" id="1470350at2759"/>
<dbReference type="InterPro" id="IPR002401">
    <property type="entry name" value="Cyt_P450_E_grp-I"/>
</dbReference>
<dbReference type="PRINTS" id="PR00463">
    <property type="entry name" value="EP450I"/>
</dbReference>
<gene>
    <name evidence="3" type="ORF">K469DRAFT_727557</name>
</gene>
<dbReference type="GO" id="GO:0005506">
    <property type="term" value="F:iron ion binding"/>
    <property type="evidence" value="ECO:0007669"/>
    <property type="project" value="InterPro"/>
</dbReference>
<feature type="transmembrane region" description="Helical" evidence="2">
    <location>
        <begin position="36"/>
        <end position="58"/>
    </location>
</feature>
<keyword evidence="2" id="KW-0472">Membrane</keyword>
<dbReference type="Gene3D" id="1.10.630.10">
    <property type="entry name" value="Cytochrome P450"/>
    <property type="match status" value="1"/>
</dbReference>
<feature type="binding site" description="axial binding residue" evidence="1">
    <location>
        <position position="481"/>
    </location>
    <ligand>
        <name>heme</name>
        <dbReference type="ChEBI" id="CHEBI:30413"/>
    </ligand>
    <ligandPart>
        <name>Fe</name>
        <dbReference type="ChEBI" id="CHEBI:18248"/>
    </ligandPart>
</feature>
<keyword evidence="4" id="KW-1185">Reference proteome</keyword>
<dbReference type="GO" id="GO:0020037">
    <property type="term" value="F:heme binding"/>
    <property type="evidence" value="ECO:0007669"/>
    <property type="project" value="InterPro"/>
</dbReference>
<proteinExistence type="predicted"/>
<keyword evidence="1" id="KW-0408">Iron</keyword>
<dbReference type="PRINTS" id="PR00385">
    <property type="entry name" value="P450"/>
</dbReference>
<evidence type="ECO:0000256" key="1">
    <source>
        <dbReference type="PIRSR" id="PIRSR602401-1"/>
    </source>
</evidence>
<organism evidence="3 4">
    <name type="scientific">Zopfia rhizophila CBS 207.26</name>
    <dbReference type="NCBI Taxonomy" id="1314779"/>
    <lineage>
        <taxon>Eukaryota</taxon>
        <taxon>Fungi</taxon>
        <taxon>Dikarya</taxon>
        <taxon>Ascomycota</taxon>
        <taxon>Pezizomycotina</taxon>
        <taxon>Dothideomycetes</taxon>
        <taxon>Dothideomycetes incertae sedis</taxon>
        <taxon>Zopfiaceae</taxon>
        <taxon>Zopfia</taxon>
    </lineage>
</organism>
<dbReference type="PANTHER" id="PTHR24305:SF227">
    <property type="entry name" value="P450, PUTATIVE (EUROFUNG)-RELATED"/>
    <property type="match status" value="1"/>
</dbReference>
<keyword evidence="1" id="KW-0479">Metal-binding</keyword>
<dbReference type="Proteomes" id="UP000800200">
    <property type="component" value="Unassembled WGS sequence"/>
</dbReference>
<comment type="cofactor">
    <cofactor evidence="1">
        <name>heme</name>
        <dbReference type="ChEBI" id="CHEBI:30413"/>
    </cofactor>
</comment>
<accession>A0A6A6ERH1</accession>
<dbReference type="EMBL" id="ML994612">
    <property type="protein sequence ID" value="KAF2194174.1"/>
    <property type="molecule type" value="Genomic_DNA"/>
</dbReference>
<keyword evidence="1" id="KW-0349">Heme</keyword>
<evidence type="ECO:0000256" key="2">
    <source>
        <dbReference type="SAM" id="Phobius"/>
    </source>
</evidence>
<name>A0A6A6ERH1_9PEZI</name>
<dbReference type="InterPro" id="IPR036396">
    <property type="entry name" value="Cyt_P450_sf"/>
</dbReference>
<reference evidence="3" key="1">
    <citation type="journal article" date="2020" name="Stud. Mycol.">
        <title>101 Dothideomycetes genomes: a test case for predicting lifestyles and emergence of pathogens.</title>
        <authorList>
            <person name="Haridas S."/>
            <person name="Albert R."/>
            <person name="Binder M."/>
            <person name="Bloem J."/>
            <person name="Labutti K."/>
            <person name="Salamov A."/>
            <person name="Andreopoulos B."/>
            <person name="Baker S."/>
            <person name="Barry K."/>
            <person name="Bills G."/>
            <person name="Bluhm B."/>
            <person name="Cannon C."/>
            <person name="Castanera R."/>
            <person name="Culley D."/>
            <person name="Daum C."/>
            <person name="Ezra D."/>
            <person name="Gonzalez J."/>
            <person name="Henrissat B."/>
            <person name="Kuo A."/>
            <person name="Liang C."/>
            <person name="Lipzen A."/>
            <person name="Lutzoni F."/>
            <person name="Magnuson J."/>
            <person name="Mondo S."/>
            <person name="Nolan M."/>
            <person name="Ohm R."/>
            <person name="Pangilinan J."/>
            <person name="Park H.-J."/>
            <person name="Ramirez L."/>
            <person name="Alfaro M."/>
            <person name="Sun H."/>
            <person name="Tritt A."/>
            <person name="Yoshinaga Y."/>
            <person name="Zwiers L.-H."/>
            <person name="Turgeon B."/>
            <person name="Goodwin S."/>
            <person name="Spatafora J."/>
            <person name="Crous P."/>
            <person name="Grigoriev I."/>
        </authorList>
    </citation>
    <scope>NUCLEOTIDE SEQUENCE</scope>
    <source>
        <strain evidence="3">CBS 207.26</strain>
    </source>
</reference>
<evidence type="ECO:0000313" key="4">
    <source>
        <dbReference type="Proteomes" id="UP000800200"/>
    </source>
</evidence>
<protein>
    <submittedName>
        <fullName evidence="3">Cytochrome P450</fullName>
    </submittedName>
</protein>
<evidence type="ECO:0000313" key="3">
    <source>
        <dbReference type="EMBL" id="KAF2194174.1"/>
    </source>
</evidence>
<sequence>MAVQKRFLLLDSILITFFTLRYAPQFAIYNSFFWNVATLYLIQTFALLLWSIVVYPVFLSPLRHLPSAPGASLIFGHFGPIFRDPSGEPQRDWVDNVPNDGVLYYRWLFNEPRVLLTTPKALAEVLVQRNYEFIKPQRIRSGLGRILGEGILLAEGDEHKRQRRTLMPAFSFRHIKDLYPIFWEKSREMTEAISTPLKTDSSSVVEIRDWASRATLDIIGVAGMGQDFNAIENPESMLNQTYRSIFTGSKVTQVLNLIANFIPPMILRALPLKRNEEMANAIKTIKKVAADLIREKRQKLKKGGRTDLDILSVAIESGGFSDDDLVNQLMTFLAAGHETTASAIAWAVYLLCKHPDVQKRLRDEIRSALPSISDKDAKISSTEIDHLAYLNAILNETMRVFPPVPLTLREAADNTTIQGYFIPKDTTIIICPWAINTSKALWGDDAREFNPDRWMGQGKANTGGAPSNYAITTFLHGPRSCIGKDFAKAEFACLLAALVGRFEMELEDKNWKLEIQGGITARPKGGLRVKMMPMDGW</sequence>
<dbReference type="AlphaFoldDB" id="A0A6A6ERH1"/>
<dbReference type="GO" id="GO:0004497">
    <property type="term" value="F:monooxygenase activity"/>
    <property type="evidence" value="ECO:0007669"/>
    <property type="project" value="InterPro"/>
</dbReference>